<dbReference type="GO" id="GO:0016874">
    <property type="term" value="F:ligase activity"/>
    <property type="evidence" value="ECO:0007669"/>
    <property type="project" value="UniProtKB-KW"/>
</dbReference>
<dbReference type="Proteomes" id="UP000479226">
    <property type="component" value="Unassembled WGS sequence"/>
</dbReference>
<evidence type="ECO:0000313" key="3">
    <source>
        <dbReference type="EMBL" id="NGN81873.1"/>
    </source>
</evidence>
<proteinExistence type="predicted"/>
<dbReference type="PANTHER" id="PTHR43767">
    <property type="entry name" value="LONG-CHAIN-FATTY-ACID--COA LIGASE"/>
    <property type="match status" value="1"/>
</dbReference>
<reference evidence="3 4" key="1">
    <citation type="submission" date="2020-02" db="EMBL/GenBank/DDBJ databases">
        <title>Genome sequence of the type strain DSM 27180 of Arthrobacter silviterrae.</title>
        <authorList>
            <person name="Gao J."/>
            <person name="Sun J."/>
        </authorList>
    </citation>
    <scope>NUCLEOTIDE SEQUENCE [LARGE SCALE GENOMIC DNA]</scope>
    <source>
        <strain evidence="3 4">DSM 27180</strain>
    </source>
</reference>
<organism evidence="3 4">
    <name type="scientific">Arthrobacter silviterrae</name>
    <dbReference type="NCBI Taxonomy" id="2026658"/>
    <lineage>
        <taxon>Bacteria</taxon>
        <taxon>Bacillati</taxon>
        <taxon>Actinomycetota</taxon>
        <taxon>Actinomycetes</taxon>
        <taxon>Micrococcales</taxon>
        <taxon>Micrococcaceae</taxon>
        <taxon>Arthrobacter</taxon>
    </lineage>
</organism>
<dbReference type="Gene3D" id="3.40.50.12780">
    <property type="entry name" value="N-terminal domain of ligase-like"/>
    <property type="match status" value="1"/>
</dbReference>
<dbReference type="PANTHER" id="PTHR43767:SF12">
    <property type="entry name" value="AMP-DEPENDENT SYNTHETASE AND LIGASE"/>
    <property type="match status" value="1"/>
</dbReference>
<dbReference type="Gene3D" id="3.30.300.30">
    <property type="match status" value="1"/>
</dbReference>
<dbReference type="Pfam" id="PF00501">
    <property type="entry name" value="AMP-binding"/>
    <property type="match status" value="1"/>
</dbReference>
<evidence type="ECO:0000313" key="4">
    <source>
        <dbReference type="Proteomes" id="UP000479226"/>
    </source>
</evidence>
<sequence length="498" mass="52726">MTNLATIVGTSAHNNPAGVAIKMDDIEITFGALEVLSAKVAALLASRGIRPGDRVALISPNLPQMPPIYYGILRYGAIVVPLNPLLKSREVAYHLLDSGAVLAFAWEGVMGEVAAGAADTGTAIIPIDAAFMGLLAPLEPLSEVAAAGKDDTAVILYTSGTTGKPKGAELTHENLRSNAEVSVSLFSSRNGDVIFGGLPFFHIFGQTCALNSAVLAGATVTILPKFDPVKALEIIQRDKVTIFEGVPTMYIALLRTPGRENYDLSSLRLAASGGSPLPLEVLHEFENTFGATMLEGYGLSETSPVVSFNQMDGIRKPGSVGTAVAGAQLRVVDDAGNDVEPGAVGEIAVAGPYVMKGYWNNPEATAAAIPDGWFRTGDLGRKDADGVFFIVDRKKDMILRGGYNVYPREVEEVLYEHPAVAEAAVVGRPDDIHGEEVYAAVALKAGAEGADDPEALAADIRDFVKERVAAYKFPRRVIIMDTLPKGPTGKILKREITI</sequence>
<dbReference type="InterPro" id="IPR025110">
    <property type="entry name" value="AMP-bd_C"/>
</dbReference>
<keyword evidence="3" id="KW-0436">Ligase</keyword>
<evidence type="ECO:0000259" key="2">
    <source>
        <dbReference type="Pfam" id="PF13193"/>
    </source>
</evidence>
<accession>A0ABX0DBS6</accession>
<feature type="domain" description="AMP-dependent synthetase/ligase" evidence="1">
    <location>
        <begin position="11"/>
        <end position="359"/>
    </location>
</feature>
<comment type="caution">
    <text evidence="3">The sequence shown here is derived from an EMBL/GenBank/DDBJ whole genome shotgun (WGS) entry which is preliminary data.</text>
</comment>
<protein>
    <submittedName>
        <fullName evidence="3">Long-chain fatty acid--CoA ligase</fullName>
    </submittedName>
</protein>
<gene>
    <name evidence="3" type="ORF">G6N77_00125</name>
</gene>
<dbReference type="InterPro" id="IPR020845">
    <property type="entry name" value="AMP-binding_CS"/>
</dbReference>
<dbReference type="EMBL" id="JAAKZI010000001">
    <property type="protein sequence ID" value="NGN81873.1"/>
    <property type="molecule type" value="Genomic_DNA"/>
</dbReference>
<dbReference type="InterPro" id="IPR042099">
    <property type="entry name" value="ANL_N_sf"/>
</dbReference>
<keyword evidence="4" id="KW-1185">Reference proteome</keyword>
<dbReference type="PROSITE" id="PS00455">
    <property type="entry name" value="AMP_BINDING"/>
    <property type="match status" value="1"/>
</dbReference>
<dbReference type="InterPro" id="IPR050237">
    <property type="entry name" value="ATP-dep_AMP-bd_enzyme"/>
</dbReference>
<dbReference type="InterPro" id="IPR045851">
    <property type="entry name" value="AMP-bd_C_sf"/>
</dbReference>
<evidence type="ECO:0000259" key="1">
    <source>
        <dbReference type="Pfam" id="PF00501"/>
    </source>
</evidence>
<dbReference type="Pfam" id="PF13193">
    <property type="entry name" value="AMP-binding_C"/>
    <property type="match status" value="1"/>
</dbReference>
<dbReference type="CDD" id="cd05936">
    <property type="entry name" value="FC-FACS_FadD_like"/>
    <property type="match status" value="1"/>
</dbReference>
<feature type="domain" description="AMP-binding enzyme C-terminal" evidence="2">
    <location>
        <begin position="409"/>
        <end position="490"/>
    </location>
</feature>
<dbReference type="SUPFAM" id="SSF56801">
    <property type="entry name" value="Acetyl-CoA synthetase-like"/>
    <property type="match status" value="1"/>
</dbReference>
<dbReference type="RefSeq" id="WP_165179979.1">
    <property type="nucleotide sequence ID" value="NZ_JAAKZI010000001.1"/>
</dbReference>
<dbReference type="InterPro" id="IPR000873">
    <property type="entry name" value="AMP-dep_synth/lig_dom"/>
</dbReference>
<name>A0ABX0DBS6_9MICC</name>